<accession>A0A1A3ND29</accession>
<evidence type="ECO:0000313" key="3">
    <source>
        <dbReference type="Proteomes" id="UP000093629"/>
    </source>
</evidence>
<protein>
    <recommendedName>
        <fullName evidence="4">Gluconate 2-dehydrogenase</fullName>
    </recommendedName>
</protein>
<dbReference type="Proteomes" id="UP000093629">
    <property type="component" value="Unassembled WGS sequence"/>
</dbReference>
<evidence type="ECO:0008006" key="4">
    <source>
        <dbReference type="Google" id="ProtNLM"/>
    </source>
</evidence>
<dbReference type="RefSeq" id="WP_065156870.1">
    <property type="nucleotide sequence ID" value="NZ_LZLQ01000012.1"/>
</dbReference>
<evidence type="ECO:0000313" key="2">
    <source>
        <dbReference type="EMBL" id="OBK19691.1"/>
    </source>
</evidence>
<name>A0A1A3ND29_MYCAS</name>
<evidence type="ECO:0000256" key="1">
    <source>
        <dbReference type="SAM" id="MobiDB-lite"/>
    </source>
</evidence>
<dbReference type="OrthoDB" id="63962at2"/>
<reference evidence="2 3" key="1">
    <citation type="submission" date="2016-06" db="EMBL/GenBank/DDBJ databases">
        <authorList>
            <person name="Kjaerup R.B."/>
            <person name="Dalgaard T.S."/>
            <person name="Juul-Madsen H.R."/>
        </authorList>
    </citation>
    <scope>NUCLEOTIDE SEQUENCE [LARGE SCALE GENOMIC DNA]</scope>
    <source>
        <strain evidence="2 3">1245139.5</strain>
    </source>
</reference>
<feature type="region of interest" description="Disordered" evidence="1">
    <location>
        <begin position="208"/>
        <end position="236"/>
    </location>
</feature>
<dbReference type="InterPro" id="IPR027056">
    <property type="entry name" value="Gluconate_2DH_su3"/>
</dbReference>
<proteinExistence type="predicted"/>
<gene>
    <name evidence="2" type="ORF">A5636_17635</name>
</gene>
<organism evidence="2 3">
    <name type="scientific">Mycobacterium asiaticum</name>
    <dbReference type="NCBI Taxonomy" id="1790"/>
    <lineage>
        <taxon>Bacteria</taxon>
        <taxon>Bacillati</taxon>
        <taxon>Actinomycetota</taxon>
        <taxon>Actinomycetes</taxon>
        <taxon>Mycobacteriales</taxon>
        <taxon>Mycobacteriaceae</taxon>
        <taxon>Mycobacterium</taxon>
    </lineage>
</organism>
<keyword evidence="3" id="KW-1185">Reference proteome</keyword>
<comment type="caution">
    <text evidence="2">The sequence shown here is derived from an EMBL/GenBank/DDBJ whole genome shotgun (WGS) entry which is preliminary data.</text>
</comment>
<dbReference type="Pfam" id="PF13618">
    <property type="entry name" value="Gluconate_2-dh3"/>
    <property type="match status" value="1"/>
</dbReference>
<sequence length="236" mass="26385">MPFRPPNQHAITPQGQGRFPGFDVLDQAHVWDDVTAGVVLARLALPNMLAFFTAHEVGIAAPMLDLLLGQDCDPRVPVLALIDTRLATAETDGWHYDDMPEDGQAWRETLAHLDEGAHTRHGAGYAELGESDQARLLQDVQDLSDRGESWHGFVAKHAWSLWTRYATTAFYSHPWAWNEIGFSGPAYPRGYLNPGINTREKWEVADHHEADPVPFAERVERARKADDDLSGRNNGE</sequence>
<dbReference type="EMBL" id="LZLQ01000012">
    <property type="protein sequence ID" value="OBK19691.1"/>
    <property type="molecule type" value="Genomic_DNA"/>
</dbReference>
<dbReference type="AlphaFoldDB" id="A0A1A3ND29"/>